<dbReference type="EMBL" id="SRPO01000582">
    <property type="protein sequence ID" value="KAG5931371.1"/>
    <property type="molecule type" value="Genomic_DNA"/>
</dbReference>
<proteinExistence type="predicted"/>
<accession>A0A9P7M714</accession>
<feature type="region of interest" description="Disordered" evidence="1">
    <location>
        <begin position="1"/>
        <end position="20"/>
    </location>
</feature>
<feature type="region of interest" description="Disordered" evidence="1">
    <location>
        <begin position="131"/>
        <end position="150"/>
    </location>
</feature>
<sequence length="150" mass="16902">MAGDAMRSTPRNSSEVDSARYTNRRSWISSPSQIVPGRRPWQRQRLSEWNPCKMATKFIIECVSRRSFEMLSAAGYSVCRLLKPSAKKAVKDLGLEQRSFHAPRLLRGVPGHSEAHVAVLADASVAARLSRRHGRRFNGHSRPDPIEKSH</sequence>
<organism evidence="2 3">
    <name type="scientific">Claviceps pazoutovae</name>
    <dbReference type="NCBI Taxonomy" id="1649127"/>
    <lineage>
        <taxon>Eukaryota</taxon>
        <taxon>Fungi</taxon>
        <taxon>Dikarya</taxon>
        <taxon>Ascomycota</taxon>
        <taxon>Pezizomycotina</taxon>
        <taxon>Sordariomycetes</taxon>
        <taxon>Hypocreomycetidae</taxon>
        <taxon>Hypocreales</taxon>
        <taxon>Clavicipitaceae</taxon>
        <taxon>Claviceps</taxon>
    </lineage>
</organism>
<feature type="compositionally biased region" description="Polar residues" evidence="1">
    <location>
        <begin position="9"/>
        <end position="20"/>
    </location>
</feature>
<protein>
    <submittedName>
        <fullName evidence="2">Uncharacterized protein</fullName>
    </submittedName>
</protein>
<feature type="compositionally biased region" description="Basic and acidic residues" evidence="1">
    <location>
        <begin position="141"/>
        <end position="150"/>
    </location>
</feature>
<keyword evidence="3" id="KW-1185">Reference proteome</keyword>
<evidence type="ECO:0000313" key="2">
    <source>
        <dbReference type="EMBL" id="KAG5931371.1"/>
    </source>
</evidence>
<evidence type="ECO:0000256" key="1">
    <source>
        <dbReference type="SAM" id="MobiDB-lite"/>
    </source>
</evidence>
<name>A0A9P7M714_9HYPO</name>
<evidence type="ECO:0000313" key="3">
    <source>
        <dbReference type="Proteomes" id="UP000706124"/>
    </source>
</evidence>
<dbReference type="Proteomes" id="UP000706124">
    <property type="component" value="Unassembled WGS sequence"/>
</dbReference>
<gene>
    <name evidence="2" type="ORF">E4U60_006147</name>
</gene>
<dbReference type="AlphaFoldDB" id="A0A9P7M714"/>
<comment type="caution">
    <text evidence="2">The sequence shown here is derived from an EMBL/GenBank/DDBJ whole genome shotgun (WGS) entry which is preliminary data.</text>
</comment>
<reference evidence="2 3" key="1">
    <citation type="journal article" date="2020" name="bioRxiv">
        <title>Whole genome comparisons of ergot fungi reveals the divergence and evolution of species within the genus Claviceps are the result of varying mechanisms driving genome evolution and host range expansion.</title>
        <authorList>
            <person name="Wyka S.A."/>
            <person name="Mondo S.J."/>
            <person name="Liu M."/>
            <person name="Dettman J."/>
            <person name="Nalam V."/>
            <person name="Broders K.D."/>
        </authorList>
    </citation>
    <scope>NUCLEOTIDE SEQUENCE [LARGE SCALE GENOMIC DNA]</scope>
    <source>
        <strain evidence="2 3">CCC 1485</strain>
    </source>
</reference>